<accession>A0ABM6JR56</accession>
<protein>
    <submittedName>
        <fullName evidence="1">Uncharacterized protein</fullName>
    </submittedName>
</protein>
<sequence length="80" mass="9364">MDLLQLIQEIKQLPDQEAVHYAASYGVELSIKEVQQLRPLLDEVSFTWLFTGIPPVFIEKITSIIGYEKTMLYMEQYKLQ</sequence>
<organism evidence="1 2">
    <name type="scientific">Sporosarcina ureae</name>
    <dbReference type="NCBI Taxonomy" id="1571"/>
    <lineage>
        <taxon>Bacteria</taxon>
        <taxon>Bacillati</taxon>
        <taxon>Bacillota</taxon>
        <taxon>Bacilli</taxon>
        <taxon>Bacillales</taxon>
        <taxon>Caryophanaceae</taxon>
        <taxon>Sporosarcina</taxon>
    </lineage>
</organism>
<evidence type="ECO:0000313" key="1">
    <source>
        <dbReference type="EMBL" id="ARF12697.1"/>
    </source>
</evidence>
<dbReference type="Proteomes" id="UP000192486">
    <property type="component" value="Chromosome"/>
</dbReference>
<name>A0ABM6JR56_SPOUR</name>
<evidence type="ECO:0000313" key="2">
    <source>
        <dbReference type="Proteomes" id="UP000192486"/>
    </source>
</evidence>
<gene>
    <name evidence="1" type="ORF">SporoS204_00055</name>
</gene>
<reference evidence="1 2" key="1">
    <citation type="submission" date="2016-04" db="EMBL/GenBank/DDBJ databases">
        <title>Comparative Genomics and Epigenetics of Sporosarcina ureae.</title>
        <authorList>
            <person name="Oliver A.S."/>
            <person name="Cooper K.K."/>
        </authorList>
    </citation>
    <scope>NUCLEOTIDE SEQUENCE [LARGE SCALE GENOMIC DNA]</scope>
    <source>
        <strain evidence="1 2">S204</strain>
    </source>
</reference>
<proteinExistence type="predicted"/>
<dbReference type="EMBL" id="CP015108">
    <property type="protein sequence ID" value="ARF12697.1"/>
    <property type="molecule type" value="Genomic_DNA"/>
</dbReference>
<keyword evidence="2" id="KW-1185">Reference proteome</keyword>